<dbReference type="NCBIfam" id="NF004469">
    <property type="entry name" value="PRK05800.1"/>
    <property type="match status" value="1"/>
</dbReference>
<feature type="domain" description="Metallo-beta-lactamase" evidence="18">
    <location>
        <begin position="45"/>
        <end position="233"/>
    </location>
</feature>
<evidence type="ECO:0000256" key="14">
    <source>
        <dbReference type="ARBA" id="ARBA00022840"/>
    </source>
</evidence>
<keyword evidence="10" id="KW-0169">Cobalamin biosynthesis</keyword>
<sequence>MKVQLLGTGSADGWPNPFCECESCSTQRVTGNARASSAALIDDVVLIDWGPNLSHVASLHGVSMRNVQHIFFTHGHPDHLAPDFLLWRSWISELSTLHIWGPPMAIARFEHWVIDDAPVSFHVVTPGDECIARTAAGNIVVQVLEAAHGHGNGDVFADEAVLYDITGADGDRLLYATDTGPLKAYTISDVADREFNVVLIEETFGFTTDHNTGHLDLASLPKTLAQLREAKAITDSTDVIAFHLSHHNPPAQELAIELAKSNIRLVDDGAIINTRETRSKKLFVLGGARSGKSTYAEQQAMNYSMVTYVATGGTRQDDSEWLTRVSLHQARRPQHWSTVESTDLVDVIASASSPLLIDCLTMWLTAKLDEADAWNEDNNIHEDALQTVNNQIDAVVDAIQQSPVDLIIVSNEVGQGIVPETRSGRLFRDLMGVVNTRIAASCSEAVFIAAGRALPLAVIAPLLTKESL</sequence>
<comment type="pathway">
    <text evidence="6">Cofactor biosynthesis; adenosylcobalamin biosynthesis; adenosylcobalamin from cob(II)yrinate a,c-diamide: step 5/7.</text>
</comment>
<dbReference type="EC" id="2.7.7.62" evidence="9"/>
<evidence type="ECO:0000256" key="9">
    <source>
        <dbReference type="ARBA" id="ARBA00012523"/>
    </source>
</evidence>
<dbReference type="PANTHER" id="PTHR34848">
    <property type="match status" value="1"/>
</dbReference>
<evidence type="ECO:0000256" key="12">
    <source>
        <dbReference type="ARBA" id="ARBA00022741"/>
    </source>
</evidence>
<keyword evidence="11" id="KW-0808">Transferase</keyword>
<dbReference type="Gene3D" id="3.40.50.300">
    <property type="entry name" value="P-loop containing nucleotide triphosphate hydrolases"/>
    <property type="match status" value="1"/>
</dbReference>
<protein>
    <recommendedName>
        <fullName evidence="16">Adenosylcobinamide kinase</fullName>
        <ecNumber evidence="8">2.7.1.156</ecNumber>
        <ecNumber evidence="9">2.7.7.62</ecNumber>
    </recommendedName>
    <alternativeName>
        <fullName evidence="17">Adenosylcobinamide-phosphate guanylyltransferase</fullName>
    </alternativeName>
</protein>
<comment type="function">
    <text evidence="4">Catalyzes ATP-dependent phosphorylation of adenosylcobinamide and addition of GMP to adenosylcobinamide phosphate.</text>
</comment>
<dbReference type="EC" id="2.7.1.156" evidence="8"/>
<keyword evidence="15" id="KW-0342">GTP-binding</keyword>
<dbReference type="InterPro" id="IPR027417">
    <property type="entry name" value="P-loop_NTPase"/>
</dbReference>
<evidence type="ECO:0000256" key="6">
    <source>
        <dbReference type="ARBA" id="ARBA00005159"/>
    </source>
</evidence>
<evidence type="ECO:0000259" key="18">
    <source>
        <dbReference type="Pfam" id="PF12706"/>
    </source>
</evidence>
<evidence type="ECO:0000256" key="16">
    <source>
        <dbReference type="ARBA" id="ARBA00029570"/>
    </source>
</evidence>
<comment type="catalytic activity">
    <reaction evidence="3">
        <text>adenosylcob(III)inamide + GTP = adenosylcob(III)inamide phosphate + GDP + H(+)</text>
        <dbReference type="Rhea" id="RHEA:15765"/>
        <dbReference type="ChEBI" id="CHEBI:2480"/>
        <dbReference type="ChEBI" id="CHEBI:15378"/>
        <dbReference type="ChEBI" id="CHEBI:37565"/>
        <dbReference type="ChEBI" id="CHEBI:58189"/>
        <dbReference type="ChEBI" id="CHEBI:58502"/>
        <dbReference type="EC" id="2.7.1.156"/>
    </reaction>
</comment>
<comment type="pathway">
    <text evidence="5">Cofactor biosynthesis; adenosylcobalamin biosynthesis; adenosylcobalamin from cob(II)yrinate a,c-diamide: step 6/7.</text>
</comment>
<evidence type="ECO:0000256" key="3">
    <source>
        <dbReference type="ARBA" id="ARBA00001522"/>
    </source>
</evidence>
<evidence type="ECO:0000313" key="19">
    <source>
        <dbReference type="EMBL" id="CAB4626514.1"/>
    </source>
</evidence>
<comment type="catalytic activity">
    <reaction evidence="2">
        <text>adenosylcob(III)inamide phosphate + GTP + H(+) = adenosylcob(III)inamide-GDP + diphosphate</text>
        <dbReference type="Rhea" id="RHEA:22712"/>
        <dbReference type="ChEBI" id="CHEBI:15378"/>
        <dbReference type="ChEBI" id="CHEBI:33019"/>
        <dbReference type="ChEBI" id="CHEBI:37565"/>
        <dbReference type="ChEBI" id="CHEBI:58502"/>
        <dbReference type="ChEBI" id="CHEBI:60487"/>
        <dbReference type="EC" id="2.7.7.62"/>
    </reaction>
</comment>
<evidence type="ECO:0000256" key="11">
    <source>
        <dbReference type="ARBA" id="ARBA00022679"/>
    </source>
</evidence>
<dbReference type="EMBL" id="CAEZWR010000169">
    <property type="protein sequence ID" value="CAB4674138.1"/>
    <property type="molecule type" value="Genomic_DNA"/>
</dbReference>
<evidence type="ECO:0000256" key="2">
    <source>
        <dbReference type="ARBA" id="ARBA00000711"/>
    </source>
</evidence>
<dbReference type="Pfam" id="PF12706">
    <property type="entry name" value="Lactamase_B_2"/>
    <property type="match status" value="1"/>
</dbReference>
<dbReference type="GO" id="GO:0009236">
    <property type="term" value="P:cobalamin biosynthetic process"/>
    <property type="evidence" value="ECO:0007669"/>
    <property type="project" value="UniProtKB-KW"/>
</dbReference>
<accession>A0A6J6IQ14</accession>
<reference evidence="19" key="1">
    <citation type="submission" date="2020-05" db="EMBL/GenBank/DDBJ databases">
        <authorList>
            <person name="Chiriac C."/>
            <person name="Salcher M."/>
            <person name="Ghai R."/>
            <person name="Kavagutti S V."/>
        </authorList>
    </citation>
    <scope>NUCLEOTIDE SEQUENCE</scope>
</reference>
<dbReference type="Pfam" id="PF02283">
    <property type="entry name" value="CobU"/>
    <property type="match status" value="1"/>
</dbReference>
<evidence type="ECO:0000256" key="13">
    <source>
        <dbReference type="ARBA" id="ARBA00022777"/>
    </source>
</evidence>
<dbReference type="SUPFAM" id="SSF52540">
    <property type="entry name" value="P-loop containing nucleoside triphosphate hydrolases"/>
    <property type="match status" value="1"/>
</dbReference>
<dbReference type="CDD" id="cd00544">
    <property type="entry name" value="CobU"/>
    <property type="match status" value="1"/>
</dbReference>
<organism evidence="19">
    <name type="scientific">freshwater metagenome</name>
    <dbReference type="NCBI Taxonomy" id="449393"/>
    <lineage>
        <taxon>unclassified sequences</taxon>
        <taxon>metagenomes</taxon>
        <taxon>ecological metagenomes</taxon>
    </lineage>
</organism>
<evidence type="ECO:0000256" key="4">
    <source>
        <dbReference type="ARBA" id="ARBA00003889"/>
    </source>
</evidence>
<evidence type="ECO:0000256" key="8">
    <source>
        <dbReference type="ARBA" id="ARBA00012016"/>
    </source>
</evidence>
<dbReference type="GO" id="GO:0005524">
    <property type="term" value="F:ATP binding"/>
    <property type="evidence" value="ECO:0007669"/>
    <property type="project" value="UniProtKB-KW"/>
</dbReference>
<keyword evidence="12" id="KW-0547">Nucleotide-binding</keyword>
<evidence type="ECO:0000256" key="7">
    <source>
        <dbReference type="ARBA" id="ARBA00007490"/>
    </source>
</evidence>
<dbReference type="InterPro" id="IPR001279">
    <property type="entry name" value="Metallo-B-lactamas"/>
</dbReference>
<evidence type="ECO:0000256" key="15">
    <source>
        <dbReference type="ARBA" id="ARBA00023134"/>
    </source>
</evidence>
<dbReference type="EMBL" id="CAEZVB010000068">
    <property type="protein sequence ID" value="CAB4626514.1"/>
    <property type="molecule type" value="Genomic_DNA"/>
</dbReference>
<dbReference type="InterPro" id="IPR036866">
    <property type="entry name" value="RibonucZ/Hydroxyglut_hydro"/>
</dbReference>
<evidence type="ECO:0000313" key="20">
    <source>
        <dbReference type="EMBL" id="CAB4674138.1"/>
    </source>
</evidence>
<dbReference type="GO" id="GO:0008820">
    <property type="term" value="F:cobinamide phosphate guanylyltransferase activity"/>
    <property type="evidence" value="ECO:0007669"/>
    <property type="project" value="UniProtKB-EC"/>
</dbReference>
<comment type="catalytic activity">
    <reaction evidence="1">
        <text>adenosylcob(III)inamide + ATP = adenosylcob(III)inamide phosphate + ADP + H(+)</text>
        <dbReference type="Rhea" id="RHEA:15769"/>
        <dbReference type="ChEBI" id="CHEBI:2480"/>
        <dbReference type="ChEBI" id="CHEBI:15378"/>
        <dbReference type="ChEBI" id="CHEBI:30616"/>
        <dbReference type="ChEBI" id="CHEBI:58502"/>
        <dbReference type="ChEBI" id="CHEBI:456216"/>
        <dbReference type="EC" id="2.7.1.156"/>
    </reaction>
</comment>
<dbReference type="GO" id="GO:0043752">
    <property type="term" value="F:adenosylcobinamide kinase activity"/>
    <property type="evidence" value="ECO:0007669"/>
    <property type="project" value="UniProtKB-EC"/>
</dbReference>
<dbReference type="SUPFAM" id="SSF56281">
    <property type="entry name" value="Metallo-hydrolase/oxidoreductase"/>
    <property type="match status" value="1"/>
</dbReference>
<evidence type="ECO:0000256" key="17">
    <source>
        <dbReference type="ARBA" id="ARBA00030571"/>
    </source>
</evidence>
<evidence type="ECO:0000256" key="5">
    <source>
        <dbReference type="ARBA" id="ARBA00004692"/>
    </source>
</evidence>
<dbReference type="Gene3D" id="3.60.15.10">
    <property type="entry name" value="Ribonuclease Z/Hydroxyacylglutathione hydrolase-like"/>
    <property type="match status" value="1"/>
</dbReference>
<gene>
    <name evidence="19" type="ORF">UFOPK1908_01208</name>
    <name evidence="20" type="ORF">UFOPK2282_01244</name>
</gene>
<proteinExistence type="inferred from homology"/>
<keyword evidence="14" id="KW-0067">ATP-binding</keyword>
<keyword evidence="13" id="KW-0418">Kinase</keyword>
<dbReference type="PANTHER" id="PTHR34848:SF1">
    <property type="entry name" value="BIFUNCTIONAL ADENOSYLCOBALAMIN BIOSYNTHESIS PROTEIN COBU"/>
    <property type="match status" value="1"/>
</dbReference>
<comment type="similarity">
    <text evidence="7">Belongs to the CobU/CobP family.</text>
</comment>
<dbReference type="InterPro" id="IPR003203">
    <property type="entry name" value="CobU/CobP"/>
</dbReference>
<name>A0A6J6IQ14_9ZZZZ</name>
<dbReference type="GO" id="GO:0005525">
    <property type="term" value="F:GTP binding"/>
    <property type="evidence" value="ECO:0007669"/>
    <property type="project" value="UniProtKB-KW"/>
</dbReference>
<evidence type="ECO:0000256" key="10">
    <source>
        <dbReference type="ARBA" id="ARBA00022573"/>
    </source>
</evidence>
<dbReference type="AlphaFoldDB" id="A0A6J6IQ14"/>
<evidence type="ECO:0000256" key="1">
    <source>
        <dbReference type="ARBA" id="ARBA00000312"/>
    </source>
</evidence>